<feature type="transmembrane region" description="Helical" evidence="1">
    <location>
        <begin position="110"/>
        <end position="134"/>
    </location>
</feature>
<dbReference type="EMBL" id="JACOPR010000001">
    <property type="protein sequence ID" value="MBC5729332.1"/>
    <property type="molecule type" value="Genomic_DNA"/>
</dbReference>
<organism evidence="2 3">
    <name type="scientific">Pseudoflavonifractor hominis</name>
    <dbReference type="NCBI Taxonomy" id="2763059"/>
    <lineage>
        <taxon>Bacteria</taxon>
        <taxon>Bacillati</taxon>
        <taxon>Bacillota</taxon>
        <taxon>Clostridia</taxon>
        <taxon>Eubacteriales</taxon>
        <taxon>Oscillospiraceae</taxon>
        <taxon>Pseudoflavonifractor</taxon>
    </lineage>
</organism>
<dbReference type="Proteomes" id="UP000660021">
    <property type="component" value="Unassembled WGS sequence"/>
</dbReference>
<reference evidence="2 3" key="1">
    <citation type="submission" date="2020-08" db="EMBL/GenBank/DDBJ databases">
        <title>Genome public.</title>
        <authorList>
            <person name="Liu C."/>
            <person name="Sun Q."/>
        </authorList>
    </citation>
    <scope>NUCLEOTIDE SEQUENCE [LARGE SCALE GENOMIC DNA]</scope>
    <source>
        <strain evidence="2 3">New-38</strain>
    </source>
</reference>
<keyword evidence="1" id="KW-0812">Transmembrane</keyword>
<proteinExistence type="predicted"/>
<evidence type="ECO:0000256" key="1">
    <source>
        <dbReference type="SAM" id="Phobius"/>
    </source>
</evidence>
<keyword evidence="3" id="KW-1185">Reference proteome</keyword>
<feature type="transmembrane region" description="Helical" evidence="1">
    <location>
        <begin position="146"/>
        <end position="169"/>
    </location>
</feature>
<keyword evidence="1" id="KW-1133">Transmembrane helix</keyword>
<dbReference type="InterPro" id="IPR006938">
    <property type="entry name" value="DUF624"/>
</dbReference>
<evidence type="ECO:0000313" key="3">
    <source>
        <dbReference type="Proteomes" id="UP000660021"/>
    </source>
</evidence>
<feature type="transmembrane region" description="Helical" evidence="1">
    <location>
        <begin position="175"/>
        <end position="194"/>
    </location>
</feature>
<protein>
    <submittedName>
        <fullName evidence="2">YesL family protein</fullName>
    </submittedName>
</protein>
<keyword evidence="1" id="KW-0472">Membrane</keyword>
<dbReference type="Pfam" id="PF04854">
    <property type="entry name" value="DUF624"/>
    <property type="match status" value="1"/>
</dbReference>
<sequence>MWRSIFDPQNGFFQTIDLIFNLAALSLLWVALCIPVVTAGPATTALYYTLVKCIRKGEPYPFRNFLECLKSNFKVSFLTGLVCLVAGQLVLGGLYVVYQMALAGNRAAMSLLLVYALVTLVLLGVLGYVFPVISRFSQGVWGALGLALRLALGHLPSTLGLGIVLLAAGLVSVRYLVPLMILPALAGLLASLLLERIFRPYTIPEEGLPEDPAERPWYLR</sequence>
<evidence type="ECO:0000313" key="2">
    <source>
        <dbReference type="EMBL" id="MBC5729332.1"/>
    </source>
</evidence>
<feature type="transmembrane region" description="Helical" evidence="1">
    <location>
        <begin position="72"/>
        <end position="98"/>
    </location>
</feature>
<comment type="caution">
    <text evidence="2">The sequence shown here is derived from an EMBL/GenBank/DDBJ whole genome shotgun (WGS) entry which is preliminary data.</text>
</comment>
<gene>
    <name evidence="2" type="ORF">H8S34_00585</name>
</gene>
<feature type="transmembrane region" description="Helical" evidence="1">
    <location>
        <begin position="27"/>
        <end position="51"/>
    </location>
</feature>
<dbReference type="RefSeq" id="WP_186962768.1">
    <property type="nucleotide sequence ID" value="NZ_JACOPR010000001.1"/>
</dbReference>
<accession>A0ABR7HPF6</accession>
<name>A0ABR7HPF6_9FIRM</name>